<reference evidence="4" key="1">
    <citation type="submission" date="2019-11" db="EMBL/GenBank/DDBJ databases">
        <authorList>
            <person name="Feng L."/>
        </authorList>
    </citation>
    <scope>NUCLEOTIDE SEQUENCE</scope>
    <source>
        <strain evidence="4">PclaraLFYP37</strain>
    </source>
</reference>
<evidence type="ECO:0000256" key="2">
    <source>
        <dbReference type="ARBA" id="ARBA00022737"/>
    </source>
</evidence>
<organism evidence="4">
    <name type="scientific">Paraprevotella clara</name>
    <dbReference type="NCBI Taxonomy" id="454154"/>
    <lineage>
        <taxon>Bacteria</taxon>
        <taxon>Pseudomonadati</taxon>
        <taxon>Bacteroidota</taxon>
        <taxon>Bacteroidia</taxon>
        <taxon>Bacteroidales</taxon>
        <taxon>Prevotellaceae</taxon>
        <taxon>Paraprevotella</taxon>
    </lineage>
</organism>
<protein>
    <submittedName>
        <fullName evidence="4">Internalin-J</fullName>
    </submittedName>
</protein>
<dbReference type="EMBL" id="CACRUT010000015">
    <property type="protein sequence ID" value="VYU22790.1"/>
    <property type="molecule type" value="Genomic_DNA"/>
</dbReference>
<dbReference type="InterPro" id="IPR032675">
    <property type="entry name" value="LRR_dom_sf"/>
</dbReference>
<dbReference type="PANTHER" id="PTHR47566">
    <property type="match status" value="1"/>
</dbReference>
<dbReference type="PANTHER" id="PTHR47566:SF1">
    <property type="entry name" value="PROTEIN NUD1"/>
    <property type="match status" value="1"/>
</dbReference>
<feature type="signal peptide" evidence="3">
    <location>
        <begin position="1"/>
        <end position="19"/>
    </location>
</feature>
<dbReference type="Gene3D" id="3.80.10.10">
    <property type="entry name" value="Ribonuclease Inhibitor"/>
    <property type="match status" value="2"/>
</dbReference>
<name>A0A6N3D1D0_9BACT</name>
<dbReference type="InterPro" id="IPR052574">
    <property type="entry name" value="CDIRP"/>
</dbReference>
<keyword evidence="3" id="KW-0732">Signal</keyword>
<evidence type="ECO:0000256" key="3">
    <source>
        <dbReference type="SAM" id="SignalP"/>
    </source>
</evidence>
<accession>A0A6N3D1D0</accession>
<evidence type="ECO:0000256" key="1">
    <source>
        <dbReference type="ARBA" id="ARBA00022614"/>
    </source>
</evidence>
<proteinExistence type="predicted"/>
<dbReference type="AlphaFoldDB" id="A0A6N3D1D0"/>
<dbReference type="SUPFAM" id="SSF52058">
    <property type="entry name" value="L domain-like"/>
    <property type="match status" value="2"/>
</dbReference>
<dbReference type="GO" id="GO:0035591">
    <property type="term" value="F:signaling adaptor activity"/>
    <property type="evidence" value="ECO:0007669"/>
    <property type="project" value="TreeGrafter"/>
</dbReference>
<keyword evidence="1" id="KW-0433">Leucine-rich repeat</keyword>
<dbReference type="RefSeq" id="WP_412442677.1">
    <property type="nucleotide sequence ID" value="NZ_CACRUT010000015.1"/>
</dbReference>
<evidence type="ECO:0000313" key="4">
    <source>
        <dbReference type="EMBL" id="VYU22790.1"/>
    </source>
</evidence>
<feature type="chain" id="PRO_5027011302" evidence="3">
    <location>
        <begin position="20"/>
        <end position="827"/>
    </location>
</feature>
<keyword evidence="2" id="KW-0677">Repeat</keyword>
<gene>
    <name evidence="4" type="primary">inlJ</name>
    <name evidence="4" type="ORF">PCLFYP37_02247</name>
</gene>
<sequence length="827" mass="89415">MKKYLLSILFAMFGIITYAQNEPAITLTAKVEGKPLTLNFAVSEAGHKFKVDWGDGNLVETEEIAVDDGWTTTTVTGTPLGEGKISVYGEKLVVLDCSYAANDGTKLTALDVTKATDLTKLTCNTHEITTLDVSKNVNLTELVCSNNPITSLDLSANTQLTSLDGTNMSLTEIDVTKNTALKKLMLNDNQIESIDLSANPELNTLNINNNLLSEINLSQNTALSTVNIQSNKLSTLDLSMCDKLSVVFCNGNEITSLKVGSVKTRLNCSDNRLSLANLPLPGSKYFIYAPQKGMPVAQRIWPGETIDLSAQDNLTGLAAEAQKTTFVWKTGDTELQEGTDYTVENNVFTFLKAFDEPVYCEMATAAFPDFADANIFKTENVTVETEPELYLTLTAQVDGNERNLTFASTTEANRIIVDWGDGKRVASEVIAMADEYGTTTTVTGTPAGEGHIKIYAREISVFGCDSRVDGAQVTAINTSAATDLRELNVYTNALKTLDLSQNANLEKLNCYNNSLEELDLTGNKKLTRLDAKDTPLAKIDLSQNTELDYLSLNNCPIEAIDLSNNTKLSSLYLLNCKLADIDLSKNTALTYVNLNNNQLTSLDVTASEALGTLFCMGNQLTELKADNVTKSVNCSKNNFTLATLPALPCKTYTYAPQNAMQIAAEVKAGETVDLSAQDNISGLLDCKVKTTYTWLTEDGEALVAGTDYTEEEGVFTFLVKQDVPVYCEMTTAAFPKFSGSNTFKTTTTLVEGGSSIEGTRHNAPVITATRGNVLITGLANGCDVKVYNLSGQTIAVQTSTGNAVNFSLEPGLYIVKANHISCKVNAQ</sequence>